<dbReference type="GO" id="GO:0033612">
    <property type="term" value="F:receptor serine/threonine kinase binding"/>
    <property type="evidence" value="ECO:0007669"/>
    <property type="project" value="TreeGrafter"/>
</dbReference>
<organism evidence="25 26">
    <name type="scientific">Gossypium darwinii</name>
    <name type="common">Darwin's cotton</name>
    <name type="synonym">Gossypium barbadense var. darwinii</name>
    <dbReference type="NCBI Taxonomy" id="34276"/>
    <lineage>
        <taxon>Eukaryota</taxon>
        <taxon>Viridiplantae</taxon>
        <taxon>Streptophyta</taxon>
        <taxon>Embryophyta</taxon>
        <taxon>Tracheophyta</taxon>
        <taxon>Spermatophyta</taxon>
        <taxon>Magnoliopsida</taxon>
        <taxon>eudicotyledons</taxon>
        <taxon>Gunneridae</taxon>
        <taxon>Pentapetalae</taxon>
        <taxon>rosids</taxon>
        <taxon>malvids</taxon>
        <taxon>Malvales</taxon>
        <taxon>Malvaceae</taxon>
        <taxon>Malvoideae</taxon>
        <taxon>Gossypium</taxon>
    </lineage>
</organism>
<dbReference type="Proteomes" id="UP000323506">
    <property type="component" value="Chromosome A10"/>
</dbReference>
<dbReference type="PANTHER" id="PTHR48056:SF23">
    <property type="entry name" value="PROTEIN KINASE DOMAIN-CONTAINING PROTEIN"/>
    <property type="match status" value="1"/>
</dbReference>
<dbReference type="SUPFAM" id="SSF52047">
    <property type="entry name" value="RNI-like"/>
    <property type="match status" value="2"/>
</dbReference>
<evidence type="ECO:0000256" key="23">
    <source>
        <dbReference type="SAM" id="Phobius"/>
    </source>
</evidence>
<dbReference type="GO" id="GO:0051707">
    <property type="term" value="P:response to other organism"/>
    <property type="evidence" value="ECO:0007669"/>
    <property type="project" value="UniProtKB-ARBA"/>
</dbReference>
<dbReference type="SMART" id="SM00220">
    <property type="entry name" value="S_TKc"/>
    <property type="match status" value="1"/>
</dbReference>
<dbReference type="InterPro" id="IPR003591">
    <property type="entry name" value="Leu-rich_rpt_typical-subtyp"/>
</dbReference>
<keyword evidence="9 23" id="KW-0812">Transmembrane</keyword>
<dbReference type="InterPro" id="IPR050647">
    <property type="entry name" value="Plant_LRR-RLKs"/>
</dbReference>
<dbReference type="GO" id="GO:0005886">
    <property type="term" value="C:plasma membrane"/>
    <property type="evidence" value="ECO:0007669"/>
    <property type="project" value="UniProtKB-SubCell"/>
</dbReference>
<dbReference type="Pfam" id="PF13855">
    <property type="entry name" value="LRR_8"/>
    <property type="match status" value="2"/>
</dbReference>
<dbReference type="InterPro" id="IPR001611">
    <property type="entry name" value="Leu-rich_rpt"/>
</dbReference>
<keyword evidence="5" id="KW-0723">Serine/threonine-protein kinase</keyword>
<keyword evidence="12 22" id="KW-0547">Nucleotide-binding</keyword>
<dbReference type="FunFam" id="1.10.510.10:FF:000569">
    <property type="entry name" value="Serine/threonine-protein kinase-like protein CCR4"/>
    <property type="match status" value="1"/>
</dbReference>
<protein>
    <recommendedName>
        <fullName evidence="3">non-specific serine/threonine protein kinase</fullName>
        <ecNumber evidence="3">2.7.11.1</ecNumber>
    </recommendedName>
</protein>
<evidence type="ECO:0000259" key="24">
    <source>
        <dbReference type="PROSITE" id="PS50011"/>
    </source>
</evidence>
<evidence type="ECO:0000313" key="25">
    <source>
        <dbReference type="EMBL" id="TYG97080.1"/>
    </source>
</evidence>
<sequence>MNAWTLVLVSFPPICTLQFIHTCYVRVYILREYALRKVRIYVLLTLWRRIMKGNFLFPLTLLLCFLFLEQNTGLFVYALNSNGETLFSLLPHWSSLPSSLTSSWNASDPNPCKWVGVECDSETHNVLTLNLTNLAISGQLPPQIGALHHLNTLDLSNNRFFGPIPSALANCSSLQHLDLSNNELIGPMPNTFNSLQKLNYLNLFSNSLSGEIPETLFHVTGLVSVYLNNNNLSGSIPMNVGNLSELVALDLYDNGLIGTIPESIGNCSKLQELFLDGNYFVGGLPSSVMNLQNLMYLYLSHNSFNGEIPSPTKCKNLSVLDLSFNSFNGGIPPGLANCSTLTELVIVHSNLTGYIPSSLGLLDQLSKLDLSENHLYGEIPFQLGKCKSLKQLLLYDNQLKGEIPNELGMLSELNDLELFMNHLSGEIPISIWRIPSLEYLLVYKNNLTGELPLEITEFKQLKNISLYDNGFFGVIPRNLGINASLQQLDFTNNMFSGTIPPFLCFGKKLRVLNLGQNQLTGSVTDDIGGCKTLWRLILKQNNLNGVLPEFAENKNLVHMDISENDISGPIPSSLGNCRNLTSINLSMNRFTGFIPSELSNLADLQTLNVSHNLLQGSLPSQLSNCSRLVEFDVGFNSLNGLIPNALTSWKQLSTLILSENRFTGGIPSFLLELEMLSDLQLGGNPFGGSIPSSIGAMKNLIYGLNLSSNSLTGEIPSELRNLFKLVRLDLSNNNLTGTLTVLDGMDSLVEVNVSYNHFTGPIPTTMMRFMNLSSSSFLGNPGLCIDCLSSGEETCPTRNYLNPCNEMKNQRGLTKLEVAMIALGSSLLVVALLVVASIFIFCRIKKQEHEVCVEEGASNLLNKVMEATENLNERYIIGRGAHGVVYRASLSPGSDFAVKRINVAKHKGGNQSMVREIETIGKVKHRNLVRLEDFWLRKDYGLLLYRYMQNESLHDVLHNNNDHTTNEVQILKWSARYRIALGTAHGLEYLHYDCDPGIVHRDIKPENILLDSDMEPHISDFGIAKLLDESVASEPSMVVAGTVGYIAPENAFRTTWSKEADVYSYGVVLLELITGKRALDPSFMGETDIVGWVRSVLSGEIETEIERIVDSRIVDELMEWEVREQVINVVLVALRCTEKEPSRRPAMRDVVRQLLNTKLPRKSKHRS</sequence>
<keyword evidence="8" id="KW-0808">Transferase</keyword>
<dbReference type="FunFam" id="3.80.10.10:FF:000233">
    <property type="entry name" value="Leucine-rich repeat receptor-like protein kinase TDR"/>
    <property type="match status" value="1"/>
</dbReference>
<keyword evidence="11" id="KW-0677">Repeat</keyword>
<dbReference type="InterPro" id="IPR032675">
    <property type="entry name" value="LRR_dom_sf"/>
</dbReference>
<dbReference type="InterPro" id="IPR000719">
    <property type="entry name" value="Prot_kinase_dom"/>
</dbReference>
<feature type="transmembrane region" description="Helical" evidence="23">
    <location>
        <begin position="6"/>
        <end position="29"/>
    </location>
</feature>
<evidence type="ECO:0000256" key="10">
    <source>
        <dbReference type="ARBA" id="ARBA00022729"/>
    </source>
</evidence>
<keyword evidence="17 23" id="KW-0472">Membrane</keyword>
<dbReference type="EMBL" id="CM017697">
    <property type="protein sequence ID" value="TYG97080.1"/>
    <property type="molecule type" value="Genomic_DNA"/>
</dbReference>
<dbReference type="InterPro" id="IPR017441">
    <property type="entry name" value="Protein_kinase_ATP_BS"/>
</dbReference>
<gene>
    <name evidence="25" type="ORF">ES288_A10G008800v1</name>
</gene>
<dbReference type="PROSITE" id="PS00108">
    <property type="entry name" value="PROTEIN_KINASE_ST"/>
    <property type="match status" value="1"/>
</dbReference>
<keyword evidence="26" id="KW-1185">Reference proteome</keyword>
<dbReference type="PROSITE" id="PS00107">
    <property type="entry name" value="PROTEIN_KINASE_ATP"/>
    <property type="match status" value="1"/>
</dbReference>
<proteinExistence type="inferred from homology"/>
<evidence type="ECO:0000256" key="3">
    <source>
        <dbReference type="ARBA" id="ARBA00012513"/>
    </source>
</evidence>
<dbReference type="InterPro" id="IPR011009">
    <property type="entry name" value="Kinase-like_dom_sf"/>
</dbReference>
<keyword evidence="7" id="KW-0433">Leucine-rich repeat</keyword>
<dbReference type="FunFam" id="3.80.10.10:FF:000919">
    <property type="entry name" value="Leucine-rich repeat receptor-like protein kinase PEPR1"/>
    <property type="match status" value="1"/>
</dbReference>
<dbReference type="InterPro" id="IPR008271">
    <property type="entry name" value="Ser/Thr_kinase_AS"/>
</dbReference>
<evidence type="ECO:0000256" key="13">
    <source>
        <dbReference type="ARBA" id="ARBA00022777"/>
    </source>
</evidence>
<feature type="domain" description="Protein kinase" evidence="24">
    <location>
        <begin position="871"/>
        <end position="1159"/>
    </location>
</feature>
<evidence type="ECO:0000256" key="17">
    <source>
        <dbReference type="ARBA" id="ARBA00023136"/>
    </source>
</evidence>
<dbReference type="AlphaFoldDB" id="A0A5D2EUI1"/>
<evidence type="ECO:0000256" key="18">
    <source>
        <dbReference type="ARBA" id="ARBA00023170"/>
    </source>
</evidence>
<evidence type="ECO:0000313" key="26">
    <source>
        <dbReference type="Proteomes" id="UP000323506"/>
    </source>
</evidence>
<evidence type="ECO:0000256" key="16">
    <source>
        <dbReference type="ARBA" id="ARBA00022989"/>
    </source>
</evidence>
<evidence type="ECO:0000256" key="6">
    <source>
        <dbReference type="ARBA" id="ARBA00022553"/>
    </source>
</evidence>
<dbReference type="InterPro" id="IPR013210">
    <property type="entry name" value="LRR_N_plant-typ"/>
</dbReference>
<evidence type="ECO:0000256" key="5">
    <source>
        <dbReference type="ARBA" id="ARBA00022527"/>
    </source>
</evidence>
<dbReference type="GO" id="GO:0009611">
    <property type="term" value="P:response to wounding"/>
    <property type="evidence" value="ECO:0007669"/>
    <property type="project" value="UniProtKB-ARBA"/>
</dbReference>
<dbReference type="Pfam" id="PF00069">
    <property type="entry name" value="Pkinase"/>
    <property type="match status" value="1"/>
</dbReference>
<evidence type="ECO:0000256" key="2">
    <source>
        <dbReference type="ARBA" id="ARBA00008684"/>
    </source>
</evidence>
<evidence type="ECO:0000256" key="15">
    <source>
        <dbReference type="ARBA" id="ARBA00022840"/>
    </source>
</evidence>
<keyword evidence="15 22" id="KW-0067">ATP-binding</keyword>
<comment type="catalytic activity">
    <reaction evidence="20">
        <text>L-threonyl-[protein] + ATP = O-phospho-L-threonyl-[protein] + ADP + H(+)</text>
        <dbReference type="Rhea" id="RHEA:46608"/>
        <dbReference type="Rhea" id="RHEA-COMP:11060"/>
        <dbReference type="Rhea" id="RHEA-COMP:11605"/>
        <dbReference type="ChEBI" id="CHEBI:15378"/>
        <dbReference type="ChEBI" id="CHEBI:30013"/>
        <dbReference type="ChEBI" id="CHEBI:30616"/>
        <dbReference type="ChEBI" id="CHEBI:61977"/>
        <dbReference type="ChEBI" id="CHEBI:456216"/>
        <dbReference type="EC" id="2.7.11.1"/>
    </reaction>
</comment>
<name>A0A5D2EUI1_GOSDA</name>
<dbReference type="Gene3D" id="3.30.200.20">
    <property type="entry name" value="Phosphorylase Kinase, domain 1"/>
    <property type="match status" value="1"/>
</dbReference>
<keyword evidence="4" id="KW-1003">Cell membrane</keyword>
<evidence type="ECO:0000256" key="8">
    <source>
        <dbReference type="ARBA" id="ARBA00022679"/>
    </source>
</evidence>
<keyword evidence="19" id="KW-0325">Glycoprotein</keyword>
<dbReference type="FunFam" id="3.80.10.10:FF:000221">
    <property type="entry name" value="Leucine-rich repeat receptor-like protein kinase PXL1"/>
    <property type="match status" value="1"/>
</dbReference>
<evidence type="ECO:0000256" key="9">
    <source>
        <dbReference type="ARBA" id="ARBA00022692"/>
    </source>
</evidence>
<keyword evidence="14" id="KW-0611">Plant defense</keyword>
<dbReference type="SUPFAM" id="SSF56112">
    <property type="entry name" value="Protein kinase-like (PK-like)"/>
    <property type="match status" value="1"/>
</dbReference>
<keyword evidence="13" id="KW-0418">Kinase</keyword>
<evidence type="ECO:0000256" key="7">
    <source>
        <dbReference type="ARBA" id="ARBA00022614"/>
    </source>
</evidence>
<evidence type="ECO:0000256" key="21">
    <source>
        <dbReference type="ARBA" id="ARBA00048679"/>
    </source>
</evidence>
<dbReference type="PANTHER" id="PTHR48056">
    <property type="entry name" value="LRR RECEPTOR-LIKE SERINE/THREONINE-PROTEIN KINASE-RELATED"/>
    <property type="match status" value="1"/>
</dbReference>
<evidence type="ECO:0000256" key="1">
    <source>
        <dbReference type="ARBA" id="ARBA00004251"/>
    </source>
</evidence>
<feature type="transmembrane region" description="Helical" evidence="23">
    <location>
        <begin position="50"/>
        <end position="68"/>
    </location>
</feature>
<dbReference type="SMART" id="SM00369">
    <property type="entry name" value="LRR_TYP"/>
    <property type="match status" value="8"/>
</dbReference>
<reference evidence="25 26" key="1">
    <citation type="submission" date="2019-06" db="EMBL/GenBank/DDBJ databases">
        <title>WGS assembly of Gossypium darwinii.</title>
        <authorList>
            <person name="Chen Z.J."/>
            <person name="Sreedasyam A."/>
            <person name="Ando A."/>
            <person name="Song Q."/>
            <person name="De L."/>
            <person name="Hulse-Kemp A."/>
            <person name="Ding M."/>
            <person name="Ye W."/>
            <person name="Kirkbride R."/>
            <person name="Jenkins J."/>
            <person name="Plott C."/>
            <person name="Lovell J."/>
            <person name="Lin Y.-M."/>
            <person name="Vaughn R."/>
            <person name="Liu B."/>
            <person name="Li W."/>
            <person name="Simpson S."/>
            <person name="Scheffler B."/>
            <person name="Saski C."/>
            <person name="Grover C."/>
            <person name="Hu G."/>
            <person name="Conover J."/>
            <person name="Carlson J."/>
            <person name="Shu S."/>
            <person name="Boston L."/>
            <person name="Williams M."/>
            <person name="Peterson D."/>
            <person name="Mcgee K."/>
            <person name="Jones D."/>
            <person name="Wendel J."/>
            <person name="Stelly D."/>
            <person name="Grimwood J."/>
            <person name="Schmutz J."/>
        </authorList>
    </citation>
    <scope>NUCLEOTIDE SEQUENCE [LARGE SCALE GENOMIC DNA]</scope>
    <source>
        <strain evidence="25">1808015.09</strain>
    </source>
</reference>
<dbReference type="FunFam" id="3.30.200.20:FF:000260">
    <property type="entry name" value="LRR receptor-like serine/threonine-protein kinase RPK2"/>
    <property type="match status" value="1"/>
</dbReference>
<dbReference type="GO" id="GO:0004674">
    <property type="term" value="F:protein serine/threonine kinase activity"/>
    <property type="evidence" value="ECO:0007669"/>
    <property type="project" value="UniProtKB-KW"/>
</dbReference>
<keyword evidence="18" id="KW-0675">Receptor</keyword>
<dbReference type="Pfam" id="PF00560">
    <property type="entry name" value="LRR_1"/>
    <property type="match status" value="7"/>
</dbReference>
<comment type="similarity">
    <text evidence="2">Belongs to the protein kinase superfamily. Ser/Thr protein kinase family.</text>
</comment>
<accession>A0A5D2EUI1</accession>
<dbReference type="EC" id="2.7.11.1" evidence="3"/>
<dbReference type="Gene3D" id="3.80.10.10">
    <property type="entry name" value="Ribonuclease Inhibitor"/>
    <property type="match status" value="4"/>
</dbReference>
<evidence type="ECO:0000256" key="11">
    <source>
        <dbReference type="ARBA" id="ARBA00022737"/>
    </source>
</evidence>
<evidence type="ECO:0000256" key="19">
    <source>
        <dbReference type="ARBA" id="ARBA00023180"/>
    </source>
</evidence>
<keyword evidence="10" id="KW-0732">Signal</keyword>
<dbReference type="GO" id="GO:0009753">
    <property type="term" value="P:response to jasmonic acid"/>
    <property type="evidence" value="ECO:0007669"/>
    <property type="project" value="UniProtKB-ARBA"/>
</dbReference>
<dbReference type="PROSITE" id="PS50011">
    <property type="entry name" value="PROTEIN_KINASE_DOM"/>
    <property type="match status" value="1"/>
</dbReference>
<dbReference type="GO" id="GO:0005524">
    <property type="term" value="F:ATP binding"/>
    <property type="evidence" value="ECO:0007669"/>
    <property type="project" value="UniProtKB-UniRule"/>
</dbReference>
<comment type="catalytic activity">
    <reaction evidence="21">
        <text>L-seryl-[protein] + ATP = O-phospho-L-seryl-[protein] + ADP + H(+)</text>
        <dbReference type="Rhea" id="RHEA:17989"/>
        <dbReference type="Rhea" id="RHEA-COMP:9863"/>
        <dbReference type="Rhea" id="RHEA-COMP:11604"/>
        <dbReference type="ChEBI" id="CHEBI:15378"/>
        <dbReference type="ChEBI" id="CHEBI:29999"/>
        <dbReference type="ChEBI" id="CHEBI:30616"/>
        <dbReference type="ChEBI" id="CHEBI:83421"/>
        <dbReference type="ChEBI" id="CHEBI:456216"/>
        <dbReference type="EC" id="2.7.11.1"/>
    </reaction>
</comment>
<dbReference type="Gene3D" id="1.10.510.10">
    <property type="entry name" value="Transferase(Phosphotransferase) domain 1"/>
    <property type="match status" value="1"/>
</dbReference>
<dbReference type="GO" id="GO:0006952">
    <property type="term" value="P:defense response"/>
    <property type="evidence" value="ECO:0007669"/>
    <property type="project" value="UniProtKB-KW"/>
</dbReference>
<keyword evidence="16 23" id="KW-1133">Transmembrane helix</keyword>
<evidence type="ECO:0000256" key="12">
    <source>
        <dbReference type="ARBA" id="ARBA00022741"/>
    </source>
</evidence>
<comment type="subcellular location">
    <subcellularLocation>
        <location evidence="1">Cell membrane</location>
        <topology evidence="1">Single-pass type I membrane protein</topology>
    </subcellularLocation>
</comment>
<evidence type="ECO:0000256" key="20">
    <source>
        <dbReference type="ARBA" id="ARBA00047899"/>
    </source>
</evidence>
<evidence type="ECO:0000256" key="22">
    <source>
        <dbReference type="PROSITE-ProRule" id="PRU10141"/>
    </source>
</evidence>
<feature type="binding site" evidence="22">
    <location>
        <position position="899"/>
    </location>
    <ligand>
        <name>ATP</name>
        <dbReference type="ChEBI" id="CHEBI:30616"/>
    </ligand>
</feature>
<dbReference type="GO" id="GO:0009791">
    <property type="term" value="P:post-embryonic development"/>
    <property type="evidence" value="ECO:0007669"/>
    <property type="project" value="UniProtKB-ARBA"/>
</dbReference>
<evidence type="ECO:0000256" key="14">
    <source>
        <dbReference type="ARBA" id="ARBA00022821"/>
    </source>
</evidence>
<keyword evidence="6" id="KW-0597">Phosphoprotein</keyword>
<evidence type="ECO:0000256" key="4">
    <source>
        <dbReference type="ARBA" id="ARBA00022475"/>
    </source>
</evidence>
<feature type="transmembrane region" description="Helical" evidence="23">
    <location>
        <begin position="818"/>
        <end position="841"/>
    </location>
</feature>
<dbReference type="Pfam" id="PF08263">
    <property type="entry name" value="LRRNT_2"/>
    <property type="match status" value="1"/>
</dbReference>